<reference evidence="2" key="1">
    <citation type="journal article" date="2019" name="Int. J. Syst. Evol. Microbiol.">
        <title>The Global Catalogue of Microorganisms (GCM) 10K type strain sequencing project: providing services to taxonomists for standard genome sequencing and annotation.</title>
        <authorList>
            <consortium name="The Broad Institute Genomics Platform"/>
            <consortium name="The Broad Institute Genome Sequencing Center for Infectious Disease"/>
            <person name="Wu L."/>
            <person name="Ma J."/>
        </authorList>
    </citation>
    <scope>NUCLEOTIDE SEQUENCE [LARGE SCALE GENOMIC DNA]</scope>
    <source>
        <strain evidence="2">DT28</strain>
    </source>
</reference>
<evidence type="ECO:0008006" key="3">
    <source>
        <dbReference type="Google" id="ProtNLM"/>
    </source>
</evidence>
<dbReference type="EMBL" id="JBHSGB010000002">
    <property type="protein sequence ID" value="MFC4653939.1"/>
    <property type="molecule type" value="Genomic_DNA"/>
</dbReference>
<sequence>MAKLNAAEKIEVLPAELVQLWSQSDSRQEHYDKFVLYCERQLKHVFPTVDWTSNVWEISAFEPTRSARQLSHASNILFTRRNGLTVKKKVAALDQIPFRPPFLEFVKALVVLGHLGRPKTHGAHMVTMRAFRYLYDVFEDSMLEHIHQLSGVHFDQALMKAINHGEKEATLYRTGEHLSYIASQLNLLTLCSSFEWHNPVPRTYKSGGSLQQPLSGKSTVEQAEQLPKTMYLVHLAALWRHYDELEPADKMTVCMGVMLLCTGLRLDEFCGLHLGCIPSREEFDALPPELTFDGRMGKMLRMSVLARKRFVWDTKIIPASLTDTVFLVVERMKLLSEEARYYSQMLLEQQRWPALNGFNDDEIVLVKDLAEHFGFDKSSNLITQLERYGISRHESSVPKRTSFLIGDIHTGIAQAYRDAIGDVAEGFGPREHKIPIWEVLSLQFKFEHSRGSLKMCPLPLTGTQAQDAFRGRDYVSRLSKDGSRIQSLFERYHFEGLDVDHAGVRTHQFRHLLNTIMQQSVMFSQEDIAKYFLRAGVRDNEFYDHSSPKDLVMDAAKKLHAYQQKFAPQLQANLEEMDEAQVSQLIRRFPLLDPQELMAELDSRGSSHFMNIGRCRHDYTQEPCGKHYACLNKCKHYRRQKGNPSEIKHLMEMKDRAQQQIEVAQFDVDDGFANSHVWLAHHQRFLDGCNAALSIEEDSRYEVGQIVAIFPNGRDSCEAH</sequence>
<dbReference type="RefSeq" id="WP_377331548.1">
    <property type="nucleotide sequence ID" value="NZ_JBHSGB010000002.1"/>
</dbReference>
<gene>
    <name evidence="1" type="ORF">ACFO3I_02750</name>
</gene>
<comment type="caution">
    <text evidence="1">The sequence shown here is derived from an EMBL/GenBank/DDBJ whole genome shotgun (WGS) entry which is preliminary data.</text>
</comment>
<evidence type="ECO:0000313" key="2">
    <source>
        <dbReference type="Proteomes" id="UP001595962"/>
    </source>
</evidence>
<protein>
    <recommendedName>
        <fullName evidence="3">Integrase</fullName>
    </recommendedName>
</protein>
<proteinExistence type="predicted"/>
<dbReference type="Proteomes" id="UP001595962">
    <property type="component" value="Unassembled WGS sequence"/>
</dbReference>
<evidence type="ECO:0000313" key="1">
    <source>
        <dbReference type="EMBL" id="MFC4653939.1"/>
    </source>
</evidence>
<organism evidence="1 2">
    <name type="scientific">Rheinheimera marina</name>
    <dbReference type="NCBI Taxonomy" id="1774958"/>
    <lineage>
        <taxon>Bacteria</taxon>
        <taxon>Pseudomonadati</taxon>
        <taxon>Pseudomonadota</taxon>
        <taxon>Gammaproteobacteria</taxon>
        <taxon>Chromatiales</taxon>
        <taxon>Chromatiaceae</taxon>
        <taxon>Rheinheimera</taxon>
    </lineage>
</organism>
<keyword evidence="2" id="KW-1185">Reference proteome</keyword>
<accession>A0ABV9JGY8</accession>
<name>A0ABV9JGY8_9GAMM</name>